<dbReference type="PROSITE" id="PS51257">
    <property type="entry name" value="PROKAR_LIPOPROTEIN"/>
    <property type="match status" value="1"/>
</dbReference>
<dbReference type="NCBIfam" id="TIGR04456">
    <property type="entry name" value="LruC_dom"/>
    <property type="match status" value="1"/>
</dbReference>
<feature type="domain" description="DUF4842" evidence="1">
    <location>
        <begin position="206"/>
        <end position="404"/>
    </location>
</feature>
<protein>
    <submittedName>
        <fullName evidence="2">LruC domain-containing protein</fullName>
    </submittedName>
</protein>
<evidence type="ECO:0000313" key="2">
    <source>
        <dbReference type="EMBL" id="RGV52734.1"/>
    </source>
</evidence>
<evidence type="ECO:0000259" key="1">
    <source>
        <dbReference type="Pfam" id="PF16130"/>
    </source>
</evidence>
<comment type="caution">
    <text evidence="2">The sequence shown here is derived from an EMBL/GenBank/DDBJ whole genome shotgun (WGS) entry which is preliminary data.</text>
</comment>
<sequence>MKTTHWMMYTLLGATLALTACVEDDKDLSQPKEPEKTTDLVIPDDADWTTTRSVNLSITSPVATRVAIYTDASCTNASLLTELPVSDVAKNIRLDVAKADRALYIQYATSKGKEMMNIPLNTASTRAETLVKLPENVSGFDTNGGEGAYRYQWYPAKGETATLMMEDNWPEMGDYDFNDFVIWYHAQAIFFDGGNGSKDSYDADGVEFEITFRAMGGYLPYRLGLQLDQTSARYIDEVIEINGNNLVKMELQNPGEDAPAIFIFTGTDQLRKQNNGGTFYNTEADHQIAANDLVTIKYRLKMNCFNDKEKTKALWATATSENQNFFLQKEKNGGREIHLRGYEPTAYYSGSYAGEAGNNMRSDIKYCSTDNFVWGIKVPVKLAHPREKTDIMKVYGKFRSWITNPNLSLDSPEDYNENWYKYLDSSQAIE</sequence>
<gene>
    <name evidence="2" type="ORF">DWW08_13175</name>
</gene>
<dbReference type="Proteomes" id="UP000286270">
    <property type="component" value="Unassembled WGS sequence"/>
</dbReference>
<dbReference type="Pfam" id="PF16130">
    <property type="entry name" value="DUF4842"/>
    <property type="match status" value="1"/>
</dbReference>
<reference evidence="2 3" key="1">
    <citation type="submission" date="2018-08" db="EMBL/GenBank/DDBJ databases">
        <title>A genome reference for cultivated species of the human gut microbiota.</title>
        <authorList>
            <person name="Zou Y."/>
            <person name="Xue W."/>
            <person name="Luo G."/>
        </authorList>
    </citation>
    <scope>NUCLEOTIDE SEQUENCE [LARGE SCALE GENOMIC DNA]</scope>
    <source>
        <strain evidence="2 3">AF14-26</strain>
    </source>
</reference>
<dbReference type="AlphaFoldDB" id="A0A412Y5S6"/>
<dbReference type="InterPro" id="IPR031025">
    <property type="entry name" value="LruC_dom"/>
</dbReference>
<accession>A0A412Y5S6</accession>
<organism evidence="2 3">
    <name type="scientific">Bacteroides fragilis</name>
    <dbReference type="NCBI Taxonomy" id="817"/>
    <lineage>
        <taxon>Bacteria</taxon>
        <taxon>Pseudomonadati</taxon>
        <taxon>Bacteroidota</taxon>
        <taxon>Bacteroidia</taxon>
        <taxon>Bacteroidales</taxon>
        <taxon>Bacteroidaceae</taxon>
        <taxon>Bacteroides</taxon>
    </lineage>
</organism>
<dbReference type="EMBL" id="QRZH01000010">
    <property type="protein sequence ID" value="RGV52734.1"/>
    <property type="molecule type" value="Genomic_DNA"/>
</dbReference>
<dbReference type="InterPro" id="IPR032295">
    <property type="entry name" value="DUF4842"/>
</dbReference>
<evidence type="ECO:0000313" key="3">
    <source>
        <dbReference type="Proteomes" id="UP000286270"/>
    </source>
</evidence>
<name>A0A412Y5S6_BACFG</name>
<proteinExistence type="predicted"/>
<dbReference type="RefSeq" id="WP_122142808.1">
    <property type="nucleotide sequence ID" value="NZ_JAFKPL010000007.1"/>
</dbReference>